<protein>
    <submittedName>
        <fullName evidence="8">Uncharacterized protein</fullName>
    </submittedName>
</protein>
<name>A0A8J4RZI8_9STRA</name>
<dbReference type="InterPro" id="IPR036259">
    <property type="entry name" value="MFS_trans_sf"/>
</dbReference>
<evidence type="ECO:0000313" key="8">
    <source>
        <dbReference type="EMBL" id="KAF4317822.1"/>
    </source>
</evidence>
<evidence type="ECO:0000256" key="3">
    <source>
        <dbReference type="ARBA" id="ARBA00022475"/>
    </source>
</evidence>
<dbReference type="Proteomes" id="UP000702964">
    <property type="component" value="Unassembled WGS sequence"/>
</dbReference>
<dbReference type="PANTHER" id="PTHR23517">
    <property type="entry name" value="RESISTANCE PROTEIN MDTM, PUTATIVE-RELATED-RELATED"/>
    <property type="match status" value="1"/>
</dbReference>
<evidence type="ECO:0000256" key="6">
    <source>
        <dbReference type="ARBA" id="ARBA00023136"/>
    </source>
</evidence>
<dbReference type="GO" id="GO:0005886">
    <property type="term" value="C:plasma membrane"/>
    <property type="evidence" value="ECO:0007669"/>
    <property type="project" value="UniProtKB-SubCell"/>
</dbReference>
<evidence type="ECO:0000256" key="4">
    <source>
        <dbReference type="ARBA" id="ARBA00022692"/>
    </source>
</evidence>
<accession>A0A8J4RZI8</accession>
<evidence type="ECO:0000256" key="5">
    <source>
        <dbReference type="ARBA" id="ARBA00022989"/>
    </source>
</evidence>
<sequence length="338" mass="37073">MTGVTAMSGPQNKNGTAMGALEMAALGGTGLGPVGMNWLLERTHHDYRTIFLVLMGVAILVILVALILPGRVVVEGEHAEVFRVHCNGPVITLYTRTDLHISPNLYSLLLIAGGGITVIALLPVGKMVDRFGTAPFLNIGFLMAAASLFAFSSITSIPVVFGVVMLVGVSYAMILPAWNAFVATLIPQGERGAIWGFFLTLQGGDYKMTGDYIIKDAKLAEWLEKLIGDTRGHAVVKRFKDQQMTVENILFGEVIRLVEVSGFKQRVIFQKEPAPTAEEMEEMFLSREGEERLLLLRMEVDDELERLHAAIQMDNIEKADACRKVLKQLSGHMLMLEG</sequence>
<keyword evidence="4 7" id="KW-0812">Transmembrane</keyword>
<dbReference type="InterPro" id="IPR050171">
    <property type="entry name" value="MFS_Transporters"/>
</dbReference>
<comment type="subcellular location">
    <subcellularLocation>
        <location evidence="1">Cell membrane</location>
        <topology evidence="1">Multi-pass membrane protein</topology>
    </subcellularLocation>
</comment>
<dbReference type="EMBL" id="AOFI03000352">
    <property type="protein sequence ID" value="KAF4317822.1"/>
    <property type="molecule type" value="Genomic_DNA"/>
</dbReference>
<evidence type="ECO:0000256" key="7">
    <source>
        <dbReference type="SAM" id="Phobius"/>
    </source>
</evidence>
<dbReference type="InterPro" id="IPR011701">
    <property type="entry name" value="MFS"/>
</dbReference>
<keyword evidence="3" id="KW-1003">Cell membrane</keyword>
<proteinExistence type="predicted"/>
<dbReference type="SUPFAM" id="SSF103473">
    <property type="entry name" value="MFS general substrate transporter"/>
    <property type="match status" value="1"/>
</dbReference>
<feature type="transmembrane region" description="Helical" evidence="7">
    <location>
        <begin position="47"/>
        <end position="68"/>
    </location>
</feature>
<keyword evidence="2" id="KW-0813">Transport</keyword>
<evidence type="ECO:0000256" key="2">
    <source>
        <dbReference type="ARBA" id="ARBA00022448"/>
    </source>
</evidence>
<dbReference type="Pfam" id="PF07690">
    <property type="entry name" value="MFS_1"/>
    <property type="match status" value="1"/>
</dbReference>
<dbReference type="AlphaFoldDB" id="A0A8J4RZI8"/>
<gene>
    <name evidence="8" type="ORF">G195_008912</name>
</gene>
<reference evidence="8" key="2">
    <citation type="submission" date="2020-02" db="EMBL/GenBank/DDBJ databases">
        <authorList>
            <person name="Studholme D.J."/>
        </authorList>
    </citation>
    <scope>NUCLEOTIDE SEQUENCE</scope>
    <source>
        <strain evidence="8">00238/432</strain>
    </source>
</reference>
<organism evidence="8 9">
    <name type="scientific">Phytophthora kernoviae 00238/432</name>
    <dbReference type="NCBI Taxonomy" id="1284355"/>
    <lineage>
        <taxon>Eukaryota</taxon>
        <taxon>Sar</taxon>
        <taxon>Stramenopiles</taxon>
        <taxon>Oomycota</taxon>
        <taxon>Peronosporomycetes</taxon>
        <taxon>Peronosporales</taxon>
        <taxon>Peronosporaceae</taxon>
        <taxon>Phytophthora</taxon>
    </lineage>
</organism>
<feature type="transmembrane region" description="Helical" evidence="7">
    <location>
        <begin position="105"/>
        <end position="124"/>
    </location>
</feature>
<feature type="transmembrane region" description="Helical" evidence="7">
    <location>
        <begin position="136"/>
        <end position="154"/>
    </location>
</feature>
<dbReference type="Gene3D" id="1.20.1250.20">
    <property type="entry name" value="MFS general substrate transporter like domains"/>
    <property type="match status" value="2"/>
</dbReference>
<evidence type="ECO:0000313" key="9">
    <source>
        <dbReference type="Proteomes" id="UP000702964"/>
    </source>
</evidence>
<reference evidence="8" key="1">
    <citation type="journal article" date="2015" name="Genom Data">
        <title>Draft genome sequences of Phytophthora kernoviae and Phytophthora ramorum lineage EU2 from Scotland.</title>
        <authorList>
            <person name="Sambles C."/>
            <person name="Schlenzig A."/>
            <person name="O'Neill P."/>
            <person name="Grant M."/>
            <person name="Studholme D.J."/>
        </authorList>
    </citation>
    <scope>NUCLEOTIDE SEQUENCE</scope>
    <source>
        <strain evidence="8">00238/432</strain>
    </source>
</reference>
<keyword evidence="6 7" id="KW-0472">Membrane</keyword>
<evidence type="ECO:0000256" key="1">
    <source>
        <dbReference type="ARBA" id="ARBA00004651"/>
    </source>
</evidence>
<feature type="transmembrane region" description="Helical" evidence="7">
    <location>
        <begin position="160"/>
        <end position="181"/>
    </location>
</feature>
<comment type="caution">
    <text evidence="8">The sequence shown here is derived from an EMBL/GenBank/DDBJ whole genome shotgun (WGS) entry which is preliminary data.</text>
</comment>
<dbReference type="GO" id="GO:0022857">
    <property type="term" value="F:transmembrane transporter activity"/>
    <property type="evidence" value="ECO:0007669"/>
    <property type="project" value="InterPro"/>
</dbReference>
<keyword evidence="5 7" id="KW-1133">Transmembrane helix</keyword>
<feature type="transmembrane region" description="Helical" evidence="7">
    <location>
        <begin position="20"/>
        <end position="40"/>
    </location>
</feature>